<proteinExistence type="inferred from homology"/>
<comment type="subcellular location">
    <subcellularLocation>
        <location evidence="11">Cell inner membrane</location>
    </subcellularLocation>
    <subcellularLocation>
        <location evidence="1">Cell membrane</location>
        <topology evidence="1">Multi-pass membrane protein</topology>
    </subcellularLocation>
</comment>
<gene>
    <name evidence="13" type="ORF">Metal_3042</name>
</gene>
<dbReference type="EC" id="2.3.1.-" evidence="11"/>
<feature type="transmembrane region" description="Helical" evidence="12">
    <location>
        <begin position="182"/>
        <end position="203"/>
    </location>
</feature>
<evidence type="ECO:0000256" key="12">
    <source>
        <dbReference type="SAM" id="Phobius"/>
    </source>
</evidence>
<keyword evidence="14" id="KW-1185">Reference proteome</keyword>
<evidence type="ECO:0000256" key="1">
    <source>
        <dbReference type="ARBA" id="ARBA00004651"/>
    </source>
</evidence>
<evidence type="ECO:0000256" key="5">
    <source>
        <dbReference type="ARBA" id="ARBA00022679"/>
    </source>
</evidence>
<dbReference type="InterPro" id="IPR051085">
    <property type="entry name" value="MB_O-acyltransferase"/>
</dbReference>
<comment type="similarity">
    <text evidence="3 11">Belongs to the membrane-bound acyltransferase family.</text>
</comment>
<feature type="transmembrane region" description="Helical" evidence="12">
    <location>
        <begin position="81"/>
        <end position="100"/>
    </location>
</feature>
<dbReference type="PIRSF" id="PIRSF500217">
    <property type="entry name" value="AlgI"/>
    <property type="match status" value="1"/>
</dbReference>
<dbReference type="PANTHER" id="PTHR13285:SF23">
    <property type="entry name" value="TEICHOIC ACID D-ALANYLTRANSFERASE"/>
    <property type="match status" value="1"/>
</dbReference>
<organism evidence="13 14">
    <name type="scientific">Methylomicrobium album BG8</name>
    <dbReference type="NCBI Taxonomy" id="686340"/>
    <lineage>
        <taxon>Bacteria</taxon>
        <taxon>Pseudomonadati</taxon>
        <taxon>Pseudomonadota</taxon>
        <taxon>Gammaproteobacteria</taxon>
        <taxon>Methylococcales</taxon>
        <taxon>Methylococcaceae</taxon>
        <taxon>Methylomicrobium</taxon>
    </lineage>
</organism>
<evidence type="ECO:0000256" key="3">
    <source>
        <dbReference type="ARBA" id="ARBA00010323"/>
    </source>
</evidence>
<evidence type="ECO:0000256" key="11">
    <source>
        <dbReference type="PIRNR" id="PIRNR016636"/>
    </source>
</evidence>
<evidence type="ECO:0000256" key="4">
    <source>
        <dbReference type="ARBA" id="ARBA00022475"/>
    </source>
</evidence>
<dbReference type="GO" id="GO:0005886">
    <property type="term" value="C:plasma membrane"/>
    <property type="evidence" value="ECO:0007669"/>
    <property type="project" value="UniProtKB-SubCell"/>
</dbReference>
<feature type="transmembrane region" description="Helical" evidence="12">
    <location>
        <begin position="368"/>
        <end position="388"/>
    </location>
</feature>
<comment type="pathway">
    <text evidence="2 11">Glycan biosynthesis; alginate biosynthesis.</text>
</comment>
<evidence type="ECO:0000256" key="7">
    <source>
        <dbReference type="ARBA" id="ARBA00022841"/>
    </source>
</evidence>
<keyword evidence="5 11" id="KW-0808">Transferase</keyword>
<dbReference type="RefSeq" id="WP_005373508.1">
    <property type="nucleotide sequence ID" value="NZ_CM001475.1"/>
</dbReference>
<keyword evidence="7 11" id="KW-0016">Alginate biosynthesis</keyword>
<feature type="transmembrane region" description="Helical" evidence="12">
    <location>
        <begin position="314"/>
        <end position="337"/>
    </location>
</feature>
<dbReference type="InterPro" id="IPR004299">
    <property type="entry name" value="MBOAT_fam"/>
</dbReference>
<dbReference type="InterPro" id="IPR024194">
    <property type="entry name" value="Ac/AlaTfrase_AlgI/DltB"/>
</dbReference>
<dbReference type="EMBL" id="CM001475">
    <property type="protein sequence ID" value="EIC30722.1"/>
    <property type="molecule type" value="Genomic_DNA"/>
</dbReference>
<evidence type="ECO:0000256" key="8">
    <source>
        <dbReference type="ARBA" id="ARBA00022989"/>
    </source>
</evidence>
<dbReference type="AlphaFoldDB" id="H8GN08"/>
<dbReference type="InterPro" id="IPR028362">
    <property type="entry name" value="AlgI"/>
</dbReference>
<evidence type="ECO:0000313" key="14">
    <source>
        <dbReference type="Proteomes" id="UP000005090"/>
    </source>
</evidence>
<dbReference type="PIRSF" id="PIRSF016636">
    <property type="entry name" value="AlgI_DltB"/>
    <property type="match status" value="1"/>
</dbReference>
<keyword evidence="4 11" id="KW-1003">Cell membrane</keyword>
<keyword evidence="6 11" id="KW-0812">Transmembrane</keyword>
<dbReference type="eggNOG" id="COG1696">
    <property type="taxonomic scope" value="Bacteria"/>
</dbReference>
<evidence type="ECO:0000313" key="13">
    <source>
        <dbReference type="EMBL" id="EIC30722.1"/>
    </source>
</evidence>
<protein>
    <recommendedName>
        <fullName evidence="11">Probable alginate O-acetylase</fullName>
        <ecNumber evidence="11">2.3.1.-</ecNumber>
    </recommendedName>
</protein>
<evidence type="ECO:0000256" key="6">
    <source>
        <dbReference type="ARBA" id="ARBA00022692"/>
    </source>
</evidence>
<dbReference type="HOGENOM" id="CLU_025255_1_1_6"/>
<feature type="transmembrane region" description="Helical" evidence="12">
    <location>
        <begin position="6"/>
        <end position="22"/>
    </location>
</feature>
<sequence length="519" mass="58899">MLFNSYAFIFGFLPITLILFFLIGKRSQFLAAAWLTLASLAFYGWWNPNYLLLLLLSIGFNFRIGKQIALMKLRSSRWTKAVFILGVAVNLGLLGYYKYLGFLIGNLNHFVERSLPVPEIVLPLGISFFTFTQLAFLADAYQGHAKEFRPVHYALFVTYFPHLIAGPVLHHKEMMSQFAKPAIYRIDWENLAVGLSVFFIGLFKKMLLADEMAQYARPAFDAAAEGEALGMLDAWGGALAYSFQLYFDFSAYSDMAIGISLLFGIKLPLNFDSPYKAASIIDFWRRWHMTLSRFLRDYLYIPLGGNRRGPFRRYLNLLVTMVLGGAWHGANWTYILWGALHGLYLVVNHQWQSSVLRRWVTACVPAPVYHKIALLTTFLAVVVAWVFFRAENVDAARLLLEGMAGQHGVALPLKWRQGMGGAAEILARHGIEFRNTDTFNAAKAPVRILICLGIVWFLPNTQQIMARYRPALGLDVPGEIPQVWWHWRPSGAWLGFAVTAATLGILSLNEISEFIYFQF</sequence>
<evidence type="ECO:0000256" key="10">
    <source>
        <dbReference type="ARBA" id="ARBA00023315"/>
    </source>
</evidence>
<dbReference type="GO" id="GO:0042121">
    <property type="term" value="P:alginic acid biosynthetic process"/>
    <property type="evidence" value="ECO:0007669"/>
    <property type="project" value="UniProtKB-UniRule"/>
</dbReference>
<dbReference type="PANTHER" id="PTHR13285">
    <property type="entry name" value="ACYLTRANSFERASE"/>
    <property type="match status" value="1"/>
</dbReference>
<keyword evidence="9 11" id="KW-0472">Membrane</keyword>
<feature type="transmembrane region" description="Helical" evidence="12">
    <location>
        <begin position="153"/>
        <end position="170"/>
    </location>
</feature>
<dbReference type="STRING" id="686340.Metal_3042"/>
<keyword evidence="8 12" id="KW-1133">Transmembrane helix</keyword>
<evidence type="ECO:0000256" key="9">
    <source>
        <dbReference type="ARBA" id="ARBA00023136"/>
    </source>
</evidence>
<name>H8GN08_METAL</name>
<dbReference type="Proteomes" id="UP000005090">
    <property type="component" value="Chromosome"/>
</dbReference>
<keyword evidence="10 11" id="KW-0012">Acyltransferase</keyword>
<feature type="transmembrane region" description="Helical" evidence="12">
    <location>
        <begin position="120"/>
        <end position="141"/>
    </location>
</feature>
<dbReference type="GO" id="GO:0016746">
    <property type="term" value="F:acyltransferase activity"/>
    <property type="evidence" value="ECO:0007669"/>
    <property type="project" value="UniProtKB-KW"/>
</dbReference>
<keyword evidence="11" id="KW-0997">Cell inner membrane</keyword>
<reference evidence="13 14" key="1">
    <citation type="journal article" date="2013" name="Genome Announc.">
        <title>Genome Sequence of the Obligate Gammaproteobacterial Methanotroph Methylomicrobium album Strain BG8.</title>
        <authorList>
            <person name="Kits K.D."/>
            <person name="Kalyuzhnaya M.G."/>
            <person name="Klotz M.G."/>
            <person name="Jetten M.S."/>
            <person name="Op den Camp H.J."/>
            <person name="Vuilleumier S."/>
            <person name="Bringel F."/>
            <person name="Dispirito A.A."/>
            <person name="Murrell J.C."/>
            <person name="Bruce D."/>
            <person name="Cheng J.F."/>
            <person name="Copeland A."/>
            <person name="Goodwin L."/>
            <person name="Hauser L."/>
            <person name="Lajus A."/>
            <person name="Land M.L."/>
            <person name="Lapidus A."/>
            <person name="Lucas S."/>
            <person name="Medigue C."/>
            <person name="Pitluck S."/>
            <person name="Woyke T."/>
            <person name="Zeytun A."/>
            <person name="Stein L.Y."/>
        </authorList>
    </citation>
    <scope>NUCLEOTIDE SEQUENCE [LARGE SCALE GENOMIC DNA]</scope>
    <source>
        <strain evidence="13 14">BG8</strain>
    </source>
</reference>
<accession>H8GN08</accession>
<dbReference type="Pfam" id="PF03062">
    <property type="entry name" value="MBOAT"/>
    <property type="match status" value="1"/>
</dbReference>
<dbReference type="UniPathway" id="UPA00286"/>
<evidence type="ECO:0000256" key="2">
    <source>
        <dbReference type="ARBA" id="ARBA00005182"/>
    </source>
</evidence>